<feature type="transmembrane region" description="Helical" evidence="5">
    <location>
        <begin position="934"/>
        <end position="958"/>
    </location>
</feature>
<evidence type="ECO:0000256" key="5">
    <source>
        <dbReference type="SAM" id="Phobius"/>
    </source>
</evidence>
<comment type="caution">
    <text evidence="9">The sequence shown here is derived from an EMBL/GenBank/DDBJ whole genome shotgun (WGS) entry which is preliminary data.</text>
</comment>
<feature type="active site" evidence="3">
    <location>
        <position position="724"/>
    </location>
</feature>
<dbReference type="PANTHER" id="PTHR47966:SF57">
    <property type="entry name" value="PEPTIDASE A1 DOMAIN-CONTAINING PROTEIN"/>
    <property type="match status" value="1"/>
</dbReference>
<dbReference type="CDD" id="cd02181">
    <property type="entry name" value="GH16_fungal_Lam16A_glucanase"/>
    <property type="match status" value="1"/>
</dbReference>
<dbReference type="InterPro" id="IPR021109">
    <property type="entry name" value="Peptidase_aspartic_dom_sf"/>
</dbReference>
<keyword evidence="5" id="KW-0472">Membrane</keyword>
<dbReference type="InterPro" id="IPR034164">
    <property type="entry name" value="Pepsin-like_dom"/>
</dbReference>
<dbReference type="RefSeq" id="XP_036629572.1">
    <property type="nucleotide sequence ID" value="XM_036778144.1"/>
</dbReference>
<dbReference type="SUPFAM" id="SSF50630">
    <property type="entry name" value="Acid proteases"/>
    <property type="match status" value="1"/>
</dbReference>
<evidence type="ECO:0000256" key="1">
    <source>
        <dbReference type="ARBA" id="ARBA00007447"/>
    </source>
</evidence>
<dbReference type="AlphaFoldDB" id="A0A8H6ZPA7"/>
<accession>A0A8H6ZPA7</accession>
<dbReference type="GeneID" id="59378454"/>
<dbReference type="GO" id="GO:0004190">
    <property type="term" value="F:aspartic-type endopeptidase activity"/>
    <property type="evidence" value="ECO:0007669"/>
    <property type="project" value="UniProtKB-KW"/>
</dbReference>
<dbReference type="Gene3D" id="2.40.70.10">
    <property type="entry name" value="Acid Proteases"/>
    <property type="match status" value="2"/>
</dbReference>
<keyword evidence="2 4" id="KW-0064">Aspartyl protease</keyword>
<keyword evidence="5" id="KW-1133">Transmembrane helix</keyword>
<dbReference type="PRINTS" id="PR00792">
    <property type="entry name" value="PEPSIN"/>
</dbReference>
<keyword evidence="4" id="KW-0645">Protease</keyword>
<proteinExistence type="inferred from homology"/>
<evidence type="ECO:0000256" key="6">
    <source>
        <dbReference type="SAM" id="SignalP"/>
    </source>
</evidence>
<dbReference type="Proteomes" id="UP000623687">
    <property type="component" value="Unassembled WGS sequence"/>
</dbReference>
<evidence type="ECO:0000313" key="9">
    <source>
        <dbReference type="EMBL" id="KAF7426268.1"/>
    </source>
</evidence>
<comment type="similarity">
    <text evidence="1 4">Belongs to the peptidase A1 family.</text>
</comment>
<dbReference type="PROSITE" id="PS51767">
    <property type="entry name" value="PEPTIDASE_A1"/>
    <property type="match status" value="1"/>
</dbReference>
<keyword evidence="10" id="KW-1185">Reference proteome</keyword>
<feature type="domain" description="GH16" evidence="7">
    <location>
        <begin position="17"/>
        <end position="269"/>
    </location>
</feature>
<dbReference type="GO" id="GO:0004553">
    <property type="term" value="F:hydrolase activity, hydrolyzing O-glycosyl compounds"/>
    <property type="evidence" value="ECO:0007669"/>
    <property type="project" value="InterPro"/>
</dbReference>
<dbReference type="EMBL" id="JACETU010000006">
    <property type="protein sequence ID" value="KAF7426268.1"/>
    <property type="molecule type" value="Genomic_DNA"/>
</dbReference>
<evidence type="ECO:0000256" key="3">
    <source>
        <dbReference type="PIRSR" id="PIRSR601461-1"/>
    </source>
</evidence>
<protein>
    <submittedName>
        <fullName evidence="9">Uncharacterized protein</fullName>
    </submittedName>
</protein>
<dbReference type="OrthoDB" id="771136at2759"/>
<dbReference type="Pfam" id="PF26113">
    <property type="entry name" value="GH16_XgeA"/>
    <property type="match status" value="2"/>
</dbReference>
<keyword evidence="4" id="KW-0378">Hydrolase</keyword>
<dbReference type="InterPro" id="IPR000757">
    <property type="entry name" value="Beta-glucanase-like"/>
</dbReference>
<dbReference type="InterPro" id="IPR013320">
    <property type="entry name" value="ConA-like_dom_sf"/>
</dbReference>
<dbReference type="PANTHER" id="PTHR47966">
    <property type="entry name" value="BETA-SITE APP-CLEAVING ENZYME, ISOFORM A-RELATED"/>
    <property type="match status" value="1"/>
</dbReference>
<keyword evidence="5" id="KW-0812">Transmembrane</keyword>
<dbReference type="PROSITE" id="PS00141">
    <property type="entry name" value="ASP_PROTEASE"/>
    <property type="match status" value="2"/>
</dbReference>
<sequence>MKFALLSSFAATAIFVSPVLGATYQLSDNIVGSAFLNTFNFEAISDPTHGRVNYVDANTARSKNLTFASGDTFILRADSTTRLSASGPGRDSVRIRSNKVYTTHVAVFNMRHMPQGCGTWPAVWETNEGNWPNGGEIDILEGVNDQAPNAVTLHTSAGCTMPASRAQTGTAGQNDCNVAVNGNTGCGVRQNDAASYGPSFNSNGGGWFTVERTNSFIKVWFWGRNAGNVPSDVRNGASSVNTDAWGTPAAFFPNTQCDIASHFNQHNIIINLTFCAFPFTLPFVRSMLIGVDKGGDWAGSVYAQSGCPSTCNDFVENNPGSFSNAFFDFASLRYDRTAFLKIHASLALANVTLGQTIYFHAIRMGPSVRQGYTTTKPTKRSALNISALGLRYIIIGTYQPLLYIMQLWEAGTREDYLSSSRRGKEVDNGSGRLEIYKSLNYNHGEAIIMWSQGALLLAALACSISQSSALRLPLWRRDVMTFTGRQVSPREVDVSSNQHAFILHNTQDFIYAANITIGGQNVIVILDTGSTDLWVYLPDQKPQLTNSTSIVGNLTYASGSAEGPINFAALEFAGFSVPSQAFIDVTQTADMEAIFDTGASGILGLGFDATNSIITDKFEQAFGNTTTLGRSPIANIFYQNMTLPNFFTLLLGRTDDPDDERAGVFTVSEYISEFSAVGDTPKLTIQTPDHWSVLVDEFKVGGRSLPLNSSVATVSQGKAIAVLDSGTSLSLLPYAMVDAIYGAIPGSARISDVPGFNASWIIPCNQSTEVSFSIGGRDFPVHPLDLTAIDTKLVNGTNVTYCANTYQSIEIGRGELDMILGDAFLKNVYVSFDYGSFDDQGHLTEQPFIQLLPTTNSKEAWAEFTAIRAKALEGTVELAPSELRILAMQDNTDDHHPDAPIDEASKISGVLATSDDADHIEGAAAGAIQRYAPVVIGLLSGNLLILVVICVLGLYFCISKGGRNGKSAPANYHPVKLQKGDSQFVEPVFETRYDS</sequence>
<dbReference type="CDD" id="cd05471">
    <property type="entry name" value="pepsin_like"/>
    <property type="match status" value="1"/>
</dbReference>
<dbReference type="Gene3D" id="2.60.120.200">
    <property type="match status" value="1"/>
</dbReference>
<feature type="domain" description="Peptidase A1" evidence="8">
    <location>
        <begin position="511"/>
        <end position="843"/>
    </location>
</feature>
<feature type="active site" evidence="3">
    <location>
        <position position="527"/>
    </location>
</feature>
<reference evidence="9" key="1">
    <citation type="submission" date="2019-07" db="EMBL/GenBank/DDBJ databases">
        <authorList>
            <person name="Palmer J.M."/>
        </authorList>
    </citation>
    <scope>NUCLEOTIDE SEQUENCE</scope>
    <source>
        <strain evidence="9">PC9</strain>
    </source>
</reference>
<dbReference type="Pfam" id="PF00026">
    <property type="entry name" value="Asp"/>
    <property type="match status" value="1"/>
</dbReference>
<gene>
    <name evidence="9" type="ORF">PC9H_008636</name>
</gene>
<dbReference type="VEuPathDB" id="FungiDB:PC9H_008636"/>
<keyword evidence="6" id="KW-0732">Signal</keyword>
<dbReference type="SUPFAM" id="SSF49899">
    <property type="entry name" value="Concanavalin A-like lectins/glucanases"/>
    <property type="match status" value="1"/>
</dbReference>
<organism evidence="9 10">
    <name type="scientific">Pleurotus ostreatus</name>
    <name type="common">Oyster mushroom</name>
    <name type="synonym">White-rot fungus</name>
    <dbReference type="NCBI Taxonomy" id="5322"/>
    <lineage>
        <taxon>Eukaryota</taxon>
        <taxon>Fungi</taxon>
        <taxon>Dikarya</taxon>
        <taxon>Basidiomycota</taxon>
        <taxon>Agaricomycotina</taxon>
        <taxon>Agaricomycetes</taxon>
        <taxon>Agaricomycetidae</taxon>
        <taxon>Agaricales</taxon>
        <taxon>Pleurotineae</taxon>
        <taxon>Pleurotaceae</taxon>
        <taxon>Pleurotus</taxon>
    </lineage>
</organism>
<dbReference type="GO" id="GO:0005975">
    <property type="term" value="P:carbohydrate metabolic process"/>
    <property type="evidence" value="ECO:0007669"/>
    <property type="project" value="InterPro"/>
</dbReference>
<dbReference type="GO" id="GO:0006508">
    <property type="term" value="P:proteolysis"/>
    <property type="evidence" value="ECO:0007669"/>
    <property type="project" value="UniProtKB-KW"/>
</dbReference>
<evidence type="ECO:0000256" key="2">
    <source>
        <dbReference type="ARBA" id="ARBA00022750"/>
    </source>
</evidence>
<dbReference type="InterPro" id="IPR001461">
    <property type="entry name" value="Aspartic_peptidase_A1"/>
</dbReference>
<feature type="chain" id="PRO_5034604522" evidence="6">
    <location>
        <begin position="22"/>
        <end position="995"/>
    </location>
</feature>
<feature type="signal peptide" evidence="6">
    <location>
        <begin position="1"/>
        <end position="21"/>
    </location>
</feature>
<evidence type="ECO:0000256" key="4">
    <source>
        <dbReference type="RuleBase" id="RU000454"/>
    </source>
</evidence>
<dbReference type="InterPro" id="IPR033121">
    <property type="entry name" value="PEPTIDASE_A1"/>
</dbReference>
<dbReference type="PROSITE" id="PS51762">
    <property type="entry name" value="GH16_2"/>
    <property type="match status" value="1"/>
</dbReference>
<evidence type="ECO:0000259" key="7">
    <source>
        <dbReference type="PROSITE" id="PS51762"/>
    </source>
</evidence>
<dbReference type="InterPro" id="IPR001969">
    <property type="entry name" value="Aspartic_peptidase_AS"/>
</dbReference>
<evidence type="ECO:0000259" key="8">
    <source>
        <dbReference type="PROSITE" id="PS51767"/>
    </source>
</evidence>
<name>A0A8H6ZPA7_PLEOS</name>
<evidence type="ECO:0000313" key="10">
    <source>
        <dbReference type="Proteomes" id="UP000623687"/>
    </source>
</evidence>